<evidence type="ECO:0000256" key="1">
    <source>
        <dbReference type="ARBA" id="ARBA00001974"/>
    </source>
</evidence>
<dbReference type="Pfam" id="PF02770">
    <property type="entry name" value="Acyl-CoA_dh_M"/>
    <property type="match status" value="1"/>
</dbReference>
<dbReference type="EMBL" id="BNAR01000001">
    <property type="protein sequence ID" value="GHH28604.1"/>
    <property type="molecule type" value="Genomic_DNA"/>
</dbReference>
<dbReference type="PANTHER" id="PTHR43292:SF3">
    <property type="entry name" value="ACYL-COA DEHYDROGENASE FADE29"/>
    <property type="match status" value="1"/>
</dbReference>
<dbReference type="Proteomes" id="UP000605568">
    <property type="component" value="Unassembled WGS sequence"/>
</dbReference>
<dbReference type="Gene3D" id="2.40.110.10">
    <property type="entry name" value="Butyryl-CoA Dehydrogenase, subunit A, domain 2"/>
    <property type="match status" value="1"/>
</dbReference>
<feature type="domain" description="Acyl-CoA dehydrogenase/oxidase N-terminal" evidence="9">
    <location>
        <begin position="6"/>
        <end position="118"/>
    </location>
</feature>
<keyword evidence="4 6" id="KW-0274">FAD</keyword>
<dbReference type="InterPro" id="IPR013786">
    <property type="entry name" value="AcylCoA_DH/ox_N"/>
</dbReference>
<evidence type="ECO:0000259" key="7">
    <source>
        <dbReference type="Pfam" id="PF00441"/>
    </source>
</evidence>
<keyword evidence="11" id="KW-1185">Reference proteome</keyword>
<dbReference type="RefSeq" id="WP_191295616.1">
    <property type="nucleotide sequence ID" value="NZ_BNAR01000001.1"/>
</dbReference>
<dbReference type="SUPFAM" id="SSF56645">
    <property type="entry name" value="Acyl-CoA dehydrogenase NM domain-like"/>
    <property type="match status" value="1"/>
</dbReference>
<dbReference type="Pfam" id="PF02771">
    <property type="entry name" value="Acyl-CoA_dh_N"/>
    <property type="match status" value="1"/>
</dbReference>
<dbReference type="InterPro" id="IPR006091">
    <property type="entry name" value="Acyl-CoA_Oxase/DH_mid-dom"/>
</dbReference>
<name>A0ABQ3LY03_9PSEU</name>
<evidence type="ECO:0000259" key="9">
    <source>
        <dbReference type="Pfam" id="PF02771"/>
    </source>
</evidence>
<keyword evidence="3 6" id="KW-0285">Flavoprotein</keyword>
<dbReference type="SUPFAM" id="SSF47203">
    <property type="entry name" value="Acyl-CoA dehydrogenase C-terminal domain-like"/>
    <property type="match status" value="1"/>
</dbReference>
<sequence>MFIDLTAEQRKLRDELREYFATVMSEAERAAMLTERHGATYRELVKRLGRDGRLGVGWPEEYGGLGFGAVEQQIFVNEAARADVPLPYVTLQTVGPTLQSFGTQEQKDFFLPKILSGDLHFAIGYTEPDAGTDLAALRTKAVRDDDHYVVNGQKTFTTGGHDADYVWLACRTGAPDSRHKGITILIVDTTDPGYSWTPIITCDGAHHVNATYYNDVRVPVTRRVGEEDRGWRLITTQLNHERVMLGPSGRIGALVERVHGWASERGLLDEPDVRRALAEARAVHRVNELLNWQVAGGELEVADASATKVFAADRTQRVGRLLEELVGRHGAPGELVRWLDVQARRNLVLTFGGGVQEIQRELIANIGLGLPRVVR</sequence>
<feature type="domain" description="Acyl-CoA dehydrogenase/oxidase C-terminal" evidence="7">
    <location>
        <begin position="228"/>
        <end position="365"/>
    </location>
</feature>
<dbReference type="InterPro" id="IPR009075">
    <property type="entry name" value="AcylCo_DH/oxidase_C"/>
</dbReference>
<evidence type="ECO:0000256" key="5">
    <source>
        <dbReference type="ARBA" id="ARBA00023002"/>
    </source>
</evidence>
<evidence type="ECO:0000313" key="11">
    <source>
        <dbReference type="Proteomes" id="UP000605568"/>
    </source>
</evidence>
<evidence type="ECO:0000259" key="8">
    <source>
        <dbReference type="Pfam" id="PF02770"/>
    </source>
</evidence>
<comment type="similarity">
    <text evidence="2 6">Belongs to the acyl-CoA dehydrogenase family.</text>
</comment>
<evidence type="ECO:0000256" key="2">
    <source>
        <dbReference type="ARBA" id="ARBA00009347"/>
    </source>
</evidence>
<gene>
    <name evidence="10" type="ORF">GCM10017774_03080</name>
</gene>
<protein>
    <submittedName>
        <fullName evidence="10">Acyl-CoA dehydrogenase</fullName>
    </submittedName>
</protein>
<evidence type="ECO:0000313" key="10">
    <source>
        <dbReference type="EMBL" id="GHH28604.1"/>
    </source>
</evidence>
<dbReference type="InterPro" id="IPR037069">
    <property type="entry name" value="AcylCoA_DH/ox_N_sf"/>
</dbReference>
<proteinExistence type="inferred from homology"/>
<evidence type="ECO:0000256" key="4">
    <source>
        <dbReference type="ARBA" id="ARBA00022827"/>
    </source>
</evidence>
<dbReference type="InterPro" id="IPR052161">
    <property type="entry name" value="Mycobact_Acyl-CoA_DH"/>
</dbReference>
<comment type="cofactor">
    <cofactor evidence="1 6">
        <name>FAD</name>
        <dbReference type="ChEBI" id="CHEBI:57692"/>
    </cofactor>
</comment>
<feature type="domain" description="Acyl-CoA oxidase/dehydrogenase middle" evidence="8">
    <location>
        <begin position="122"/>
        <end position="208"/>
    </location>
</feature>
<dbReference type="Gene3D" id="1.20.140.10">
    <property type="entry name" value="Butyryl-CoA Dehydrogenase, subunit A, domain 3"/>
    <property type="match status" value="1"/>
</dbReference>
<dbReference type="InterPro" id="IPR046373">
    <property type="entry name" value="Acyl-CoA_Oxase/DH_mid-dom_sf"/>
</dbReference>
<dbReference type="InterPro" id="IPR009100">
    <property type="entry name" value="AcylCoA_DH/oxidase_NM_dom_sf"/>
</dbReference>
<evidence type="ECO:0000256" key="6">
    <source>
        <dbReference type="RuleBase" id="RU362125"/>
    </source>
</evidence>
<keyword evidence="5 6" id="KW-0560">Oxidoreductase</keyword>
<dbReference type="Pfam" id="PF00441">
    <property type="entry name" value="Acyl-CoA_dh_1"/>
    <property type="match status" value="1"/>
</dbReference>
<dbReference type="PANTHER" id="PTHR43292">
    <property type="entry name" value="ACYL-COA DEHYDROGENASE"/>
    <property type="match status" value="1"/>
</dbReference>
<evidence type="ECO:0000256" key="3">
    <source>
        <dbReference type="ARBA" id="ARBA00022630"/>
    </source>
</evidence>
<reference evidence="11" key="1">
    <citation type="journal article" date="2019" name="Int. J. Syst. Evol. Microbiol.">
        <title>The Global Catalogue of Microorganisms (GCM) 10K type strain sequencing project: providing services to taxonomists for standard genome sequencing and annotation.</title>
        <authorList>
            <consortium name="The Broad Institute Genomics Platform"/>
            <consortium name="The Broad Institute Genome Sequencing Center for Infectious Disease"/>
            <person name="Wu L."/>
            <person name="Ma J."/>
        </authorList>
    </citation>
    <scope>NUCLEOTIDE SEQUENCE [LARGE SCALE GENOMIC DNA]</scope>
    <source>
        <strain evidence="11">CGMCC 4.7367</strain>
    </source>
</reference>
<organism evidence="10 11">
    <name type="scientific">Lentzea cavernae</name>
    <dbReference type="NCBI Taxonomy" id="2020703"/>
    <lineage>
        <taxon>Bacteria</taxon>
        <taxon>Bacillati</taxon>
        <taxon>Actinomycetota</taxon>
        <taxon>Actinomycetes</taxon>
        <taxon>Pseudonocardiales</taxon>
        <taxon>Pseudonocardiaceae</taxon>
        <taxon>Lentzea</taxon>
    </lineage>
</organism>
<dbReference type="Gene3D" id="1.10.540.10">
    <property type="entry name" value="Acyl-CoA dehydrogenase/oxidase, N-terminal domain"/>
    <property type="match status" value="1"/>
</dbReference>
<accession>A0ABQ3LY03</accession>
<dbReference type="InterPro" id="IPR036250">
    <property type="entry name" value="AcylCo_DH-like_C"/>
</dbReference>
<comment type="caution">
    <text evidence="10">The sequence shown here is derived from an EMBL/GenBank/DDBJ whole genome shotgun (WGS) entry which is preliminary data.</text>
</comment>